<dbReference type="AlphaFoldDB" id="A0A0P1AP90"/>
<dbReference type="RefSeq" id="XP_024579487.1">
    <property type="nucleotide sequence ID" value="XM_024729074.1"/>
</dbReference>
<organism evidence="1 2">
    <name type="scientific">Plasmopara halstedii</name>
    <name type="common">Downy mildew of sunflower</name>
    <dbReference type="NCBI Taxonomy" id="4781"/>
    <lineage>
        <taxon>Eukaryota</taxon>
        <taxon>Sar</taxon>
        <taxon>Stramenopiles</taxon>
        <taxon>Oomycota</taxon>
        <taxon>Peronosporomycetes</taxon>
        <taxon>Peronosporales</taxon>
        <taxon>Peronosporaceae</taxon>
        <taxon>Plasmopara</taxon>
    </lineage>
</organism>
<name>A0A0P1AP90_PLAHL</name>
<sequence>MGCKYNADNRSVLSRLAQVDAAVTLSDTCHRDSRFIEQEAYSPVVVLPSLFRNRY</sequence>
<evidence type="ECO:0000313" key="1">
    <source>
        <dbReference type="EMBL" id="CEG43118.1"/>
    </source>
</evidence>
<dbReference type="EMBL" id="CCYD01000653">
    <property type="protein sequence ID" value="CEG43118.1"/>
    <property type="molecule type" value="Genomic_DNA"/>
</dbReference>
<reference evidence="2" key="1">
    <citation type="submission" date="2014-09" db="EMBL/GenBank/DDBJ databases">
        <authorList>
            <person name="Sharma Rahul"/>
            <person name="Thines Marco"/>
        </authorList>
    </citation>
    <scope>NUCLEOTIDE SEQUENCE [LARGE SCALE GENOMIC DNA]</scope>
</reference>
<dbReference type="Proteomes" id="UP000054928">
    <property type="component" value="Unassembled WGS sequence"/>
</dbReference>
<accession>A0A0P1AP90</accession>
<dbReference type="GeneID" id="36408390"/>
<keyword evidence="2" id="KW-1185">Reference proteome</keyword>
<proteinExistence type="predicted"/>
<protein>
    <submittedName>
        <fullName evidence="1">Uncharacterized protein</fullName>
    </submittedName>
</protein>
<evidence type="ECO:0000313" key="2">
    <source>
        <dbReference type="Proteomes" id="UP000054928"/>
    </source>
</evidence>